<evidence type="ECO:0000256" key="1">
    <source>
        <dbReference type="ARBA" id="ARBA00023172"/>
    </source>
</evidence>
<dbReference type="InterPro" id="IPR011010">
    <property type="entry name" value="DNA_brk_join_enz"/>
</dbReference>
<protein>
    <recommendedName>
        <fullName evidence="4">Integrase</fullName>
    </recommendedName>
</protein>
<dbReference type="KEGG" id="ctes:O987_08115"/>
<evidence type="ECO:0000313" key="3">
    <source>
        <dbReference type="Proteomes" id="UP000028782"/>
    </source>
</evidence>
<dbReference type="Gene3D" id="1.10.443.10">
    <property type="entry name" value="Intergrase catalytic core"/>
    <property type="match status" value="1"/>
</dbReference>
<dbReference type="HOGENOM" id="CLU_728876_0_0_4"/>
<sequence>MELACVAFAGLVFADSGANLAVLQQFEEPDDLDEQLAQPDRISLTQKAVKFRAGNKLIEVHLSATTMTRLATYLHIRQSLVDALGSDIAPMFIRCSYPKAYHEPTSISPLRRDFLQTLRKRVKAIGVNLGDVTFQELRVFKQQDLVRRAPLPVAAKLMGHSVKTAVKAYSKASDDIHRRELSSFLESLQETVLKPNQRAIKGVSLQVIPVGSCAEHGKPSSVKASAILEPNCNKVEGCFFCDNYRIHADELDLRKLMSCRWVLQKIVPLNSDSLQAYRVYTAICDRIDALLGELKRRNPSMHETVRVDVEENGQLTDYWSRKIQQLYLLSMLPAA</sequence>
<dbReference type="InterPro" id="IPR013762">
    <property type="entry name" value="Integrase-like_cat_sf"/>
</dbReference>
<dbReference type="SUPFAM" id="SSF56349">
    <property type="entry name" value="DNA breaking-rejoining enzymes"/>
    <property type="match status" value="1"/>
</dbReference>
<organism evidence="2 3">
    <name type="scientific">Comamonas testosteroni TK102</name>
    <dbReference type="NCBI Taxonomy" id="1392005"/>
    <lineage>
        <taxon>Bacteria</taxon>
        <taxon>Pseudomonadati</taxon>
        <taxon>Pseudomonadota</taxon>
        <taxon>Betaproteobacteria</taxon>
        <taxon>Burkholderiales</taxon>
        <taxon>Comamonadaceae</taxon>
        <taxon>Comamonas</taxon>
    </lineage>
</organism>
<name>A0A076PG81_COMTE</name>
<dbReference type="GO" id="GO:0015074">
    <property type="term" value="P:DNA integration"/>
    <property type="evidence" value="ECO:0007669"/>
    <property type="project" value="InterPro"/>
</dbReference>
<accession>A0A076PG81</accession>
<dbReference type="EMBL" id="CP006704">
    <property type="protein sequence ID" value="AIJ45769.1"/>
    <property type="molecule type" value="Genomic_DNA"/>
</dbReference>
<dbReference type="GO" id="GO:0006310">
    <property type="term" value="P:DNA recombination"/>
    <property type="evidence" value="ECO:0007669"/>
    <property type="project" value="UniProtKB-KW"/>
</dbReference>
<gene>
    <name evidence="2" type="ORF">O987_08115</name>
</gene>
<dbReference type="AlphaFoldDB" id="A0A076PG81"/>
<reference evidence="2 3" key="1">
    <citation type="journal article" date="2014" name="Genome Announc.">
        <title>Complete Genome Sequence of Polychlorinated Biphenyl Degrader Comamonas testosteroni TK102 (NBRC 109938).</title>
        <authorList>
            <person name="Fukuda K."/>
            <person name="Hosoyama A."/>
            <person name="Tsuchikane K."/>
            <person name="Ohji S."/>
            <person name="Yamazoe A."/>
            <person name="Fujita N."/>
            <person name="Shintani M."/>
            <person name="Kimbara K."/>
        </authorList>
    </citation>
    <scope>NUCLEOTIDE SEQUENCE [LARGE SCALE GENOMIC DNA]</scope>
    <source>
        <strain evidence="2">TK102</strain>
    </source>
</reference>
<dbReference type="Proteomes" id="UP000028782">
    <property type="component" value="Chromosome"/>
</dbReference>
<proteinExistence type="predicted"/>
<evidence type="ECO:0000313" key="2">
    <source>
        <dbReference type="EMBL" id="AIJ45769.1"/>
    </source>
</evidence>
<keyword evidence="1" id="KW-0233">DNA recombination</keyword>
<dbReference type="GO" id="GO:0003677">
    <property type="term" value="F:DNA binding"/>
    <property type="evidence" value="ECO:0007669"/>
    <property type="project" value="InterPro"/>
</dbReference>
<evidence type="ECO:0008006" key="4">
    <source>
        <dbReference type="Google" id="ProtNLM"/>
    </source>
</evidence>